<evidence type="ECO:0000259" key="8">
    <source>
        <dbReference type="Pfam" id="PF01266"/>
    </source>
</evidence>
<dbReference type="Pfam" id="PF01266">
    <property type="entry name" value="DAO"/>
    <property type="match status" value="1"/>
</dbReference>
<dbReference type="InterPro" id="IPR023209">
    <property type="entry name" value="DAO"/>
</dbReference>
<dbReference type="Gene3D" id="3.40.50.720">
    <property type="entry name" value="NAD(P)-binding Rossmann-like Domain"/>
    <property type="match status" value="1"/>
</dbReference>
<evidence type="ECO:0000256" key="4">
    <source>
        <dbReference type="ARBA" id="ARBA00022630"/>
    </source>
</evidence>
<feature type="binding site" evidence="7">
    <location>
        <position position="305"/>
    </location>
    <ligand>
        <name>D-dopa</name>
        <dbReference type="ChEBI" id="CHEBI:149689"/>
    </ligand>
</feature>
<evidence type="ECO:0000256" key="2">
    <source>
        <dbReference type="ARBA" id="ARBA00004253"/>
    </source>
</evidence>
<comment type="cofactor">
    <cofactor evidence="1 7">
        <name>FAD</name>
        <dbReference type="ChEBI" id="CHEBI:57692"/>
    </cofactor>
</comment>
<evidence type="ECO:0000313" key="10">
    <source>
        <dbReference type="RefSeq" id="XP_026498156.2"/>
    </source>
</evidence>
<keyword evidence="6" id="KW-0560">Oxidoreductase</keyword>
<dbReference type="OrthoDB" id="2015447at2759"/>
<comment type="similarity">
    <text evidence="3">Belongs to the DAMOX/DASOX family.</text>
</comment>
<protein>
    <submittedName>
        <fullName evidence="10">D-aspartate oxidase</fullName>
    </submittedName>
</protein>
<organism evidence="9 10">
    <name type="scientific">Vanessa tameamea</name>
    <name type="common">Kamehameha butterfly</name>
    <dbReference type="NCBI Taxonomy" id="334116"/>
    <lineage>
        <taxon>Eukaryota</taxon>
        <taxon>Metazoa</taxon>
        <taxon>Ecdysozoa</taxon>
        <taxon>Arthropoda</taxon>
        <taxon>Hexapoda</taxon>
        <taxon>Insecta</taxon>
        <taxon>Pterygota</taxon>
        <taxon>Neoptera</taxon>
        <taxon>Endopterygota</taxon>
        <taxon>Lepidoptera</taxon>
        <taxon>Glossata</taxon>
        <taxon>Ditrysia</taxon>
        <taxon>Papilionoidea</taxon>
        <taxon>Nymphalidae</taxon>
        <taxon>Nymphalinae</taxon>
        <taxon>Vanessa</taxon>
    </lineage>
</organism>
<dbReference type="GO" id="GO:0019478">
    <property type="term" value="P:D-amino acid catabolic process"/>
    <property type="evidence" value="ECO:0007669"/>
    <property type="project" value="TreeGrafter"/>
</dbReference>
<evidence type="ECO:0000256" key="6">
    <source>
        <dbReference type="ARBA" id="ARBA00023002"/>
    </source>
</evidence>
<evidence type="ECO:0000256" key="5">
    <source>
        <dbReference type="ARBA" id="ARBA00022827"/>
    </source>
</evidence>
<evidence type="ECO:0000256" key="3">
    <source>
        <dbReference type="ARBA" id="ARBA00006730"/>
    </source>
</evidence>
<dbReference type="GO" id="GO:0005782">
    <property type="term" value="C:peroxisomal matrix"/>
    <property type="evidence" value="ECO:0007669"/>
    <property type="project" value="UniProtKB-SubCell"/>
</dbReference>
<dbReference type="PANTHER" id="PTHR11530">
    <property type="entry name" value="D-AMINO ACID OXIDASE"/>
    <property type="match status" value="1"/>
</dbReference>
<dbReference type="PIRSF" id="PIRSF000189">
    <property type="entry name" value="D-aa_oxidase"/>
    <property type="match status" value="1"/>
</dbReference>
<sequence>MTKVAVLGAGINGLSCAVKIKEKYPYIDVVIIANDFTPNTTGDGSGGLWYPYLCGSTSPQLLSKWGGETYKYLHKLWLKGGYDVSLMPMLELYRHKRELPIDEWASSVFGYRILDQHQLDYLSGLYSVKYVAGRTFTTLVVYPPTILAEMYRRFKQVNGFVIQSNINSLRDTKLSDYNVVINCMGLGSRDAVPDYKVIPIRGQISRIEAPWINNTVVDEDTGNYIIPNVYNCVLGGTHQENNYNRDINDNDTDFILNGCMELMPGIQHAKPITHWVGLRPGREKIRLESEEKDGKFYIHNYGHGGSGLTLFWGCASDVLEIFDNYMNIIKQKEKSKL</sequence>
<dbReference type="GeneID" id="113402189"/>
<dbReference type="RefSeq" id="XP_026498156.2">
    <property type="nucleotide sequence ID" value="XM_026642371.2"/>
</dbReference>
<dbReference type="GO" id="GO:0071949">
    <property type="term" value="F:FAD binding"/>
    <property type="evidence" value="ECO:0007669"/>
    <property type="project" value="InterPro"/>
</dbReference>
<dbReference type="PANTHER" id="PTHR11530:SF11">
    <property type="entry name" value="D-ASPARTATE OXIDASE"/>
    <property type="match status" value="1"/>
</dbReference>
<name>A0A8B8IQV0_VANTA</name>
<dbReference type="InterPro" id="IPR006076">
    <property type="entry name" value="FAD-dep_OxRdtase"/>
</dbReference>
<keyword evidence="4" id="KW-0285">Flavoprotein</keyword>
<keyword evidence="5 7" id="KW-0274">FAD</keyword>
<dbReference type="SUPFAM" id="SSF51971">
    <property type="entry name" value="Nucleotide-binding domain"/>
    <property type="match status" value="1"/>
</dbReference>
<reference evidence="10" key="1">
    <citation type="submission" date="2025-08" db="UniProtKB">
        <authorList>
            <consortium name="RefSeq"/>
        </authorList>
    </citation>
    <scope>IDENTIFICATION</scope>
    <source>
        <tissue evidence="10">Whole body</tissue>
    </source>
</reference>
<dbReference type="Gene3D" id="3.30.9.10">
    <property type="entry name" value="D-Amino Acid Oxidase, subunit A, domain 2"/>
    <property type="match status" value="1"/>
</dbReference>
<feature type="binding site" evidence="7">
    <location>
        <position position="279"/>
    </location>
    <ligand>
        <name>D-dopa</name>
        <dbReference type="ChEBI" id="CHEBI:149689"/>
    </ligand>
</feature>
<keyword evidence="9" id="KW-1185">Reference proteome</keyword>
<evidence type="ECO:0000256" key="1">
    <source>
        <dbReference type="ARBA" id="ARBA00001974"/>
    </source>
</evidence>
<feature type="binding site" evidence="7">
    <location>
        <begin position="304"/>
        <end position="309"/>
    </location>
    <ligand>
        <name>FAD</name>
        <dbReference type="ChEBI" id="CHEBI:57692"/>
    </ligand>
</feature>
<proteinExistence type="inferred from homology"/>
<accession>A0A8B8IQV0</accession>
<evidence type="ECO:0000313" key="9">
    <source>
        <dbReference type="Proteomes" id="UP001652626"/>
    </source>
</evidence>
<evidence type="ECO:0000256" key="7">
    <source>
        <dbReference type="PIRSR" id="PIRSR000189-1"/>
    </source>
</evidence>
<gene>
    <name evidence="10" type="primary">LOC113402189</name>
</gene>
<comment type="subcellular location">
    <subcellularLocation>
        <location evidence="2">Peroxisome matrix</location>
    </subcellularLocation>
</comment>
<feature type="domain" description="FAD dependent oxidoreductase" evidence="8">
    <location>
        <begin position="3"/>
        <end position="316"/>
    </location>
</feature>
<dbReference type="AlphaFoldDB" id="A0A8B8IQV0"/>
<dbReference type="GO" id="GO:0003884">
    <property type="term" value="F:D-amino-acid oxidase activity"/>
    <property type="evidence" value="ECO:0007669"/>
    <property type="project" value="InterPro"/>
</dbReference>
<dbReference type="Proteomes" id="UP001652626">
    <property type="component" value="Chromosome 14"/>
</dbReference>
<dbReference type="OMA" id="LWWPYRI"/>
<dbReference type="SUPFAM" id="SSF54373">
    <property type="entry name" value="FAD-linked reductases, C-terminal domain"/>
    <property type="match status" value="1"/>
</dbReference>
<feature type="binding site" evidence="7">
    <location>
        <position position="224"/>
    </location>
    <ligand>
        <name>D-dopa</name>
        <dbReference type="ChEBI" id="CHEBI:149689"/>
    </ligand>
</feature>